<proteinExistence type="predicted"/>
<dbReference type="PRINTS" id="PR00180">
    <property type="entry name" value="CRETINALDHBP"/>
</dbReference>
<dbReference type="InterPro" id="IPR001251">
    <property type="entry name" value="CRAL-TRIO_dom"/>
</dbReference>
<dbReference type="PROSITE" id="PS50191">
    <property type="entry name" value="CRAL_TRIO"/>
    <property type="match status" value="1"/>
</dbReference>
<dbReference type="Gene3D" id="3.40.525.10">
    <property type="entry name" value="CRAL-TRIO lipid binding domain"/>
    <property type="match status" value="1"/>
</dbReference>
<dbReference type="Proteomes" id="UP000288216">
    <property type="component" value="Unassembled WGS sequence"/>
</dbReference>
<dbReference type="GO" id="GO:1902936">
    <property type="term" value="F:phosphatidylinositol bisphosphate binding"/>
    <property type="evidence" value="ECO:0007669"/>
    <property type="project" value="TreeGrafter"/>
</dbReference>
<dbReference type="InterPro" id="IPR036865">
    <property type="entry name" value="CRAL-TRIO_dom_sf"/>
</dbReference>
<evidence type="ECO:0000313" key="3">
    <source>
        <dbReference type="Proteomes" id="UP000288216"/>
    </source>
</evidence>
<dbReference type="GO" id="GO:0005770">
    <property type="term" value="C:late endosome"/>
    <property type="evidence" value="ECO:0007669"/>
    <property type="project" value="TreeGrafter"/>
</dbReference>
<reference evidence="2 3" key="1">
    <citation type="journal article" date="2018" name="Nat. Ecol. Evol.">
        <title>Shark genomes provide insights into elasmobranch evolution and the origin of vertebrates.</title>
        <authorList>
            <person name="Hara Y"/>
            <person name="Yamaguchi K"/>
            <person name="Onimaru K"/>
            <person name="Kadota M"/>
            <person name="Koyanagi M"/>
            <person name="Keeley SD"/>
            <person name="Tatsumi K"/>
            <person name="Tanaka K"/>
            <person name="Motone F"/>
            <person name="Kageyama Y"/>
            <person name="Nozu R"/>
            <person name="Adachi N"/>
            <person name="Nishimura O"/>
            <person name="Nakagawa R"/>
            <person name="Tanegashima C"/>
            <person name="Kiyatake I"/>
            <person name="Matsumoto R"/>
            <person name="Murakumo K"/>
            <person name="Nishida K"/>
            <person name="Terakita A"/>
            <person name="Kuratani S"/>
            <person name="Sato K"/>
            <person name="Hyodo S Kuraku.S."/>
        </authorList>
    </citation>
    <scope>NUCLEOTIDE SEQUENCE [LARGE SCALE GENOMIC DNA]</scope>
</reference>
<dbReference type="OMA" id="PEICSNM"/>
<dbReference type="GO" id="GO:0120013">
    <property type="term" value="F:lipid transfer activity"/>
    <property type="evidence" value="ECO:0007669"/>
    <property type="project" value="TreeGrafter"/>
</dbReference>
<dbReference type="FunFam" id="3.40.525.10:FF:000002">
    <property type="entry name" value="Alpha-tocopherol transfer protein-like"/>
    <property type="match status" value="1"/>
</dbReference>
<name>A0A401PDL0_SCYTO</name>
<feature type="non-terminal residue" evidence="2">
    <location>
        <position position="1"/>
    </location>
</feature>
<dbReference type="OrthoDB" id="440711at2759"/>
<dbReference type="SMART" id="SM00516">
    <property type="entry name" value="SEC14"/>
    <property type="match status" value="1"/>
</dbReference>
<dbReference type="PANTHER" id="PTHR10174">
    <property type="entry name" value="ALPHA-TOCOPHEROL TRANSFER PROTEIN-RELATED"/>
    <property type="match status" value="1"/>
</dbReference>
<organism evidence="2 3">
    <name type="scientific">Scyliorhinus torazame</name>
    <name type="common">Cloudy catshark</name>
    <name type="synonym">Catulus torazame</name>
    <dbReference type="NCBI Taxonomy" id="75743"/>
    <lineage>
        <taxon>Eukaryota</taxon>
        <taxon>Metazoa</taxon>
        <taxon>Chordata</taxon>
        <taxon>Craniata</taxon>
        <taxon>Vertebrata</taxon>
        <taxon>Chondrichthyes</taxon>
        <taxon>Elasmobranchii</taxon>
        <taxon>Galeomorphii</taxon>
        <taxon>Galeoidea</taxon>
        <taxon>Carcharhiniformes</taxon>
        <taxon>Scyliorhinidae</taxon>
        <taxon>Scyliorhinus</taxon>
    </lineage>
</organism>
<dbReference type="GO" id="GO:0042360">
    <property type="term" value="P:vitamin E metabolic process"/>
    <property type="evidence" value="ECO:0007669"/>
    <property type="project" value="TreeGrafter"/>
</dbReference>
<feature type="domain" description="CRAL-TRIO" evidence="1">
    <location>
        <begin position="37"/>
        <end position="203"/>
    </location>
</feature>
<dbReference type="CDD" id="cd00170">
    <property type="entry name" value="SEC14"/>
    <property type="match status" value="1"/>
</dbReference>
<gene>
    <name evidence="2" type="ORF">scyTo_0010952</name>
</gene>
<dbReference type="Gene3D" id="1.20.5.1200">
    <property type="entry name" value="Alpha-tocopherol transfer"/>
    <property type="match status" value="1"/>
</dbReference>
<dbReference type="AlphaFoldDB" id="A0A401PDL0"/>
<dbReference type="SUPFAM" id="SSF52087">
    <property type="entry name" value="CRAL/TRIO domain"/>
    <property type="match status" value="1"/>
</dbReference>
<evidence type="ECO:0000259" key="1">
    <source>
        <dbReference type="PROSITE" id="PS50191"/>
    </source>
</evidence>
<dbReference type="STRING" id="75743.A0A401PDL0"/>
<sequence length="227" mass="25945">VIKGLLPKLEPLTFSSQLLSNYHKWRAECPEISADLRPLTVMGLLKAGYHAVLRSRDSSGSRVLMYKIGRWDPKHFSAYEVFRVSLITSELIVKEVKTQLNGVKVIFDLCGWRFSHALKISPTIAKRISAVLVDSFPLKVRGIHMINEPVLFDSVFAIIKPFLSEKIKERIHMHGTNYQHSLFKYFPAQILPPEYGGQGPAYEELCEEWTNFVQQSEKDLLELSLVT</sequence>
<dbReference type="PANTHER" id="PTHR10174:SF225">
    <property type="entry name" value="ALPHA-TOCOPHEROL TRANSFER PROTEIN"/>
    <property type="match status" value="1"/>
</dbReference>
<evidence type="ECO:0000313" key="2">
    <source>
        <dbReference type="EMBL" id="GCB71207.1"/>
    </source>
</evidence>
<comment type="caution">
    <text evidence="2">The sequence shown here is derived from an EMBL/GenBank/DDBJ whole genome shotgun (WGS) entry which is preliminary data.</text>
</comment>
<keyword evidence="3" id="KW-1185">Reference proteome</keyword>
<dbReference type="GO" id="GO:0051180">
    <property type="term" value="P:vitamin transport"/>
    <property type="evidence" value="ECO:0007669"/>
    <property type="project" value="TreeGrafter"/>
</dbReference>
<dbReference type="GO" id="GO:0008431">
    <property type="term" value="F:vitamin E binding"/>
    <property type="evidence" value="ECO:0007669"/>
    <property type="project" value="TreeGrafter"/>
</dbReference>
<accession>A0A401PDL0</accession>
<dbReference type="EMBL" id="BFAA01004836">
    <property type="protein sequence ID" value="GCB71207.1"/>
    <property type="molecule type" value="Genomic_DNA"/>
</dbReference>
<dbReference type="Pfam" id="PF00650">
    <property type="entry name" value="CRAL_TRIO"/>
    <property type="match status" value="1"/>
</dbReference>
<dbReference type="GO" id="GO:0016020">
    <property type="term" value="C:membrane"/>
    <property type="evidence" value="ECO:0007669"/>
    <property type="project" value="TreeGrafter"/>
</dbReference>
<protein>
    <recommendedName>
        <fullName evidence="1">CRAL-TRIO domain-containing protein</fullName>
    </recommendedName>
</protein>